<evidence type="ECO:0000256" key="1">
    <source>
        <dbReference type="ARBA" id="ARBA00004842"/>
    </source>
</evidence>
<evidence type="ECO:0000256" key="11">
    <source>
        <dbReference type="HAMAP-Rule" id="MF_00109"/>
    </source>
</evidence>
<dbReference type="InterPro" id="IPR027417">
    <property type="entry name" value="P-loop_NTPase"/>
</dbReference>
<dbReference type="Pfam" id="PF01202">
    <property type="entry name" value="SKI"/>
    <property type="match status" value="1"/>
</dbReference>
<keyword evidence="11" id="KW-0479">Metal-binding</keyword>
<keyword evidence="8 11" id="KW-0067">ATP-binding</keyword>
<dbReference type="Proteomes" id="UP001589836">
    <property type="component" value="Unassembled WGS sequence"/>
</dbReference>
<feature type="binding site" evidence="11">
    <location>
        <position position="116"/>
    </location>
    <ligand>
        <name>ATP</name>
        <dbReference type="ChEBI" id="CHEBI:30616"/>
    </ligand>
</feature>
<evidence type="ECO:0000256" key="6">
    <source>
        <dbReference type="ARBA" id="ARBA00022741"/>
    </source>
</evidence>
<name>A0ABV6LJW9_9BACI</name>
<gene>
    <name evidence="11" type="primary">aroK</name>
    <name evidence="12" type="ORF">ACFFGV_03405</name>
</gene>
<evidence type="ECO:0000256" key="8">
    <source>
        <dbReference type="ARBA" id="ARBA00022840"/>
    </source>
</evidence>
<dbReference type="PANTHER" id="PTHR21087:SF16">
    <property type="entry name" value="SHIKIMATE KINASE 1, CHLOROPLASTIC"/>
    <property type="match status" value="1"/>
</dbReference>
<keyword evidence="6 11" id="KW-0547">Nucleotide-binding</keyword>
<accession>A0ABV6LJW9</accession>
<keyword evidence="7 11" id="KW-0418">Kinase</keyword>
<evidence type="ECO:0000256" key="7">
    <source>
        <dbReference type="ARBA" id="ARBA00022777"/>
    </source>
</evidence>
<protein>
    <recommendedName>
        <fullName evidence="3 11">Shikimate kinase</fullName>
        <shortName evidence="11">SK</shortName>
        <ecNumber evidence="3 11">2.7.1.71</ecNumber>
    </recommendedName>
</protein>
<feature type="binding site" evidence="11">
    <location>
        <position position="133"/>
    </location>
    <ligand>
        <name>substrate</name>
    </ligand>
</feature>
<evidence type="ECO:0000256" key="2">
    <source>
        <dbReference type="ARBA" id="ARBA00006997"/>
    </source>
</evidence>
<proteinExistence type="inferred from homology"/>
<dbReference type="PROSITE" id="PS01128">
    <property type="entry name" value="SHIKIMATE_KINASE"/>
    <property type="match status" value="1"/>
</dbReference>
<evidence type="ECO:0000256" key="3">
    <source>
        <dbReference type="ARBA" id="ARBA00012154"/>
    </source>
</evidence>
<organism evidence="12 13">
    <name type="scientific">Pontibacillus salicampi</name>
    <dbReference type="NCBI Taxonomy" id="1449801"/>
    <lineage>
        <taxon>Bacteria</taxon>
        <taxon>Bacillati</taxon>
        <taxon>Bacillota</taxon>
        <taxon>Bacilli</taxon>
        <taxon>Bacillales</taxon>
        <taxon>Bacillaceae</taxon>
        <taxon>Pontibacillus</taxon>
    </lineage>
</organism>
<evidence type="ECO:0000256" key="5">
    <source>
        <dbReference type="ARBA" id="ARBA00022679"/>
    </source>
</evidence>
<comment type="caution">
    <text evidence="11">Lacks conserved residue(s) required for the propagation of feature annotation.</text>
</comment>
<feature type="binding site" evidence="11">
    <location>
        <position position="57"/>
    </location>
    <ligand>
        <name>substrate</name>
    </ligand>
</feature>
<comment type="cofactor">
    <cofactor evidence="11">
        <name>Mg(2+)</name>
        <dbReference type="ChEBI" id="CHEBI:18420"/>
    </cofactor>
    <text evidence="11">Binds 1 Mg(2+) ion per subunit.</text>
</comment>
<keyword evidence="4 11" id="KW-0028">Amino-acid biosynthesis</keyword>
<dbReference type="InterPro" id="IPR031322">
    <property type="entry name" value="Shikimate/glucono_kinase"/>
</dbReference>
<dbReference type="EMBL" id="JBHLTP010000003">
    <property type="protein sequence ID" value="MFC0522633.1"/>
    <property type="molecule type" value="Genomic_DNA"/>
</dbReference>
<feature type="binding site" evidence="11">
    <location>
        <position position="78"/>
    </location>
    <ligand>
        <name>substrate</name>
    </ligand>
</feature>
<dbReference type="RefSeq" id="WP_377345154.1">
    <property type="nucleotide sequence ID" value="NZ_JBHLTP010000003.1"/>
</dbReference>
<keyword evidence="9 11" id="KW-0057">Aromatic amino acid biosynthesis</keyword>
<keyword evidence="11" id="KW-0460">Magnesium</keyword>
<dbReference type="SUPFAM" id="SSF52540">
    <property type="entry name" value="P-loop containing nucleoside triphosphate hydrolases"/>
    <property type="match status" value="1"/>
</dbReference>
<comment type="subcellular location">
    <subcellularLocation>
        <location evidence="11">Cytoplasm</location>
    </subcellularLocation>
</comment>
<comment type="similarity">
    <text evidence="2 11">Belongs to the shikimate kinase family.</text>
</comment>
<evidence type="ECO:0000313" key="13">
    <source>
        <dbReference type="Proteomes" id="UP001589836"/>
    </source>
</evidence>
<comment type="caution">
    <text evidence="12">The sequence shown here is derived from an EMBL/GenBank/DDBJ whole genome shotgun (WGS) entry which is preliminary data.</text>
</comment>
<comment type="catalytic activity">
    <reaction evidence="10 11">
        <text>shikimate + ATP = 3-phosphoshikimate + ADP + H(+)</text>
        <dbReference type="Rhea" id="RHEA:13121"/>
        <dbReference type="ChEBI" id="CHEBI:15378"/>
        <dbReference type="ChEBI" id="CHEBI:30616"/>
        <dbReference type="ChEBI" id="CHEBI:36208"/>
        <dbReference type="ChEBI" id="CHEBI:145989"/>
        <dbReference type="ChEBI" id="CHEBI:456216"/>
        <dbReference type="EC" id="2.7.1.71"/>
    </reaction>
</comment>
<dbReference type="HAMAP" id="MF_00109">
    <property type="entry name" value="Shikimate_kinase"/>
    <property type="match status" value="1"/>
</dbReference>
<dbReference type="CDD" id="cd00464">
    <property type="entry name" value="SK"/>
    <property type="match status" value="1"/>
</dbReference>
<evidence type="ECO:0000313" key="12">
    <source>
        <dbReference type="EMBL" id="MFC0522633.1"/>
    </source>
</evidence>
<dbReference type="PANTHER" id="PTHR21087">
    <property type="entry name" value="SHIKIMATE KINASE"/>
    <property type="match status" value="1"/>
</dbReference>
<evidence type="ECO:0000256" key="9">
    <source>
        <dbReference type="ARBA" id="ARBA00023141"/>
    </source>
</evidence>
<keyword evidence="5 11" id="KW-0808">Transferase</keyword>
<keyword evidence="13" id="KW-1185">Reference proteome</keyword>
<dbReference type="InterPro" id="IPR023000">
    <property type="entry name" value="Shikimate_kinase_CS"/>
</dbReference>
<evidence type="ECO:0000256" key="4">
    <source>
        <dbReference type="ARBA" id="ARBA00022605"/>
    </source>
</evidence>
<comment type="pathway">
    <text evidence="1 11">Metabolic intermediate biosynthesis; chorismate biosynthesis; chorismate from D-erythrose 4-phosphate and phosphoenolpyruvate: step 5/7.</text>
</comment>
<comment type="function">
    <text evidence="11">Catalyzes the specific phosphorylation of the 3-hydroxyl group of shikimic acid using ATP as a cosubstrate.</text>
</comment>
<keyword evidence="11" id="KW-0963">Cytoplasm</keyword>
<dbReference type="PRINTS" id="PR01100">
    <property type="entry name" value="SHIKIMTKNASE"/>
</dbReference>
<feature type="binding site" evidence="11">
    <location>
        <position position="15"/>
    </location>
    <ligand>
        <name>Mg(2+)</name>
        <dbReference type="ChEBI" id="CHEBI:18420"/>
    </ligand>
</feature>
<comment type="subunit">
    <text evidence="11">Monomer.</text>
</comment>
<evidence type="ECO:0000256" key="10">
    <source>
        <dbReference type="ARBA" id="ARBA00048567"/>
    </source>
</evidence>
<dbReference type="Gene3D" id="3.40.50.300">
    <property type="entry name" value="P-loop containing nucleotide triphosphate hydrolases"/>
    <property type="match status" value="1"/>
</dbReference>
<reference evidence="12 13" key="1">
    <citation type="submission" date="2024-09" db="EMBL/GenBank/DDBJ databases">
        <authorList>
            <person name="Sun Q."/>
            <person name="Mori K."/>
        </authorList>
    </citation>
    <scope>NUCLEOTIDE SEQUENCE [LARGE SCALE GENOMIC DNA]</scope>
    <source>
        <strain evidence="12 13">NCAIM B.02529</strain>
    </source>
</reference>
<sequence length="166" mass="18834">MKTIFLIGFMGSGKSSIGEALAKQINKPSLDSDKLVEEVNQETIPAIFNREGEAGFRVKETSALERAAMKDAVISTGGGIVERPQNKVIMNQNGIIIYLHTAFETIVDRLKEDETRPLWNQDLEKRKALYEKRLPRYKEWADYVIQTDDMDVEAIVEKINSLLMKS</sequence>
<feature type="binding site" evidence="11">
    <location>
        <begin position="11"/>
        <end position="16"/>
    </location>
    <ligand>
        <name>ATP</name>
        <dbReference type="ChEBI" id="CHEBI:30616"/>
    </ligand>
</feature>
<dbReference type="EC" id="2.7.1.71" evidence="3 11"/>
<dbReference type="GO" id="GO:0016301">
    <property type="term" value="F:kinase activity"/>
    <property type="evidence" value="ECO:0007669"/>
    <property type="project" value="UniProtKB-KW"/>
</dbReference>
<dbReference type="InterPro" id="IPR000623">
    <property type="entry name" value="Shikimate_kinase/TSH1"/>
</dbReference>
<feature type="binding site" evidence="11">
    <location>
        <position position="33"/>
    </location>
    <ligand>
        <name>substrate</name>
    </ligand>
</feature>